<organism evidence="4 5">
    <name type="scientific">Shewanella glacialipiscicola</name>
    <dbReference type="NCBI Taxonomy" id="614069"/>
    <lineage>
        <taxon>Bacteria</taxon>
        <taxon>Pseudomonadati</taxon>
        <taxon>Pseudomonadota</taxon>
        <taxon>Gammaproteobacteria</taxon>
        <taxon>Alteromonadales</taxon>
        <taxon>Shewanellaceae</taxon>
        <taxon>Shewanella</taxon>
    </lineage>
</organism>
<evidence type="ECO:0000256" key="1">
    <source>
        <dbReference type="ARBA" id="ARBA00022598"/>
    </source>
</evidence>
<gene>
    <name evidence="4" type="ORF">GCM10025855_26820</name>
</gene>
<evidence type="ECO:0000256" key="2">
    <source>
        <dbReference type="ARBA" id="ARBA00026121"/>
    </source>
</evidence>
<keyword evidence="1" id="KW-0436">Ligase</keyword>
<dbReference type="PANTHER" id="PTHR43767">
    <property type="entry name" value="LONG-CHAIN-FATTY-ACID--COA LIGASE"/>
    <property type="match status" value="1"/>
</dbReference>
<dbReference type="InterPro" id="IPR050237">
    <property type="entry name" value="ATP-dep_AMP-bd_enzyme"/>
</dbReference>
<dbReference type="InterPro" id="IPR045851">
    <property type="entry name" value="AMP-bd_C_sf"/>
</dbReference>
<reference evidence="5" key="1">
    <citation type="journal article" date="2019" name="Int. J. Syst. Evol. Microbiol.">
        <title>The Global Catalogue of Microorganisms (GCM) 10K type strain sequencing project: providing services to taxonomists for standard genome sequencing and annotation.</title>
        <authorList>
            <consortium name="The Broad Institute Genomics Platform"/>
            <consortium name="The Broad Institute Genome Sequencing Center for Infectious Disease"/>
            <person name="Wu L."/>
            <person name="Ma J."/>
        </authorList>
    </citation>
    <scope>NUCLEOTIDE SEQUENCE [LARGE SCALE GENOMIC DNA]</scope>
    <source>
        <strain evidence="5">NBRC 102030</strain>
    </source>
</reference>
<keyword evidence="5" id="KW-1185">Reference proteome</keyword>
<name>A0ABQ6J7D1_9GAMM</name>
<comment type="caution">
    <text evidence="4">The sequence shown here is derived from an EMBL/GenBank/DDBJ whole genome shotgun (WGS) entry which is preliminary data.</text>
</comment>
<dbReference type="EC" id="6.2.1.3" evidence="2"/>
<feature type="domain" description="AMP-binding enzyme C-terminal" evidence="3">
    <location>
        <begin position="62"/>
        <end position="140"/>
    </location>
</feature>
<protein>
    <recommendedName>
        <fullName evidence="2">long-chain-fatty-acid--CoA ligase</fullName>
        <ecNumber evidence="2">6.2.1.3</ecNumber>
    </recommendedName>
</protein>
<evidence type="ECO:0000313" key="5">
    <source>
        <dbReference type="Proteomes" id="UP001157046"/>
    </source>
</evidence>
<dbReference type="EMBL" id="BSUY01000001">
    <property type="protein sequence ID" value="GMA83149.1"/>
    <property type="molecule type" value="Genomic_DNA"/>
</dbReference>
<proteinExistence type="predicted"/>
<dbReference type="PANTHER" id="PTHR43767:SF8">
    <property type="entry name" value="LONG-CHAIN-FATTY-ACID--COA LIGASE"/>
    <property type="match status" value="1"/>
</dbReference>
<sequence length="150" mass="16887">MRGPQVMQGYWNNPQETANAITADGFFRTGDIAIATEEGFHQIVDRKKDMIIVSGFNVYPNEVENVLASHPNVIECAVIGIKDEHSGEAVKAFIVLKDNGVDQEQQKSDILLYCRKQLTAYKLPKVIEFMSQLPKSTVGKILRRELKDHV</sequence>
<accession>A0ABQ6J7D1</accession>
<dbReference type="InterPro" id="IPR042099">
    <property type="entry name" value="ANL_N_sf"/>
</dbReference>
<evidence type="ECO:0000313" key="4">
    <source>
        <dbReference type="EMBL" id="GMA83149.1"/>
    </source>
</evidence>
<dbReference type="InterPro" id="IPR025110">
    <property type="entry name" value="AMP-bd_C"/>
</dbReference>
<dbReference type="Gene3D" id="3.30.300.30">
    <property type="match status" value="1"/>
</dbReference>
<dbReference type="SUPFAM" id="SSF56801">
    <property type="entry name" value="Acetyl-CoA synthetase-like"/>
    <property type="match status" value="1"/>
</dbReference>
<dbReference type="Proteomes" id="UP001157046">
    <property type="component" value="Unassembled WGS sequence"/>
</dbReference>
<dbReference type="Gene3D" id="3.40.50.12780">
    <property type="entry name" value="N-terminal domain of ligase-like"/>
    <property type="match status" value="1"/>
</dbReference>
<evidence type="ECO:0000259" key="3">
    <source>
        <dbReference type="Pfam" id="PF13193"/>
    </source>
</evidence>
<dbReference type="Pfam" id="PF13193">
    <property type="entry name" value="AMP-binding_C"/>
    <property type="match status" value="1"/>
</dbReference>